<gene>
    <name evidence="3" type="ORF">F1189_11215</name>
</gene>
<organism evidence="3 4">
    <name type="scientific">Rhodovastum atsumiense</name>
    <dbReference type="NCBI Taxonomy" id="504468"/>
    <lineage>
        <taxon>Bacteria</taxon>
        <taxon>Pseudomonadati</taxon>
        <taxon>Pseudomonadota</taxon>
        <taxon>Alphaproteobacteria</taxon>
        <taxon>Acetobacterales</taxon>
        <taxon>Acetobacteraceae</taxon>
        <taxon>Rhodovastum</taxon>
    </lineage>
</organism>
<proteinExistence type="predicted"/>
<evidence type="ECO:0000256" key="1">
    <source>
        <dbReference type="ARBA" id="ARBA00022676"/>
    </source>
</evidence>
<dbReference type="AlphaFoldDB" id="A0A5M6IUP5"/>
<evidence type="ECO:0000256" key="2">
    <source>
        <dbReference type="ARBA" id="ARBA00022679"/>
    </source>
</evidence>
<dbReference type="Pfam" id="PF03808">
    <property type="entry name" value="Glyco_tran_WecG"/>
    <property type="match status" value="1"/>
</dbReference>
<protein>
    <submittedName>
        <fullName evidence="3">WecB/TagA/CpsF family glycosyltransferase</fullName>
    </submittedName>
</protein>
<dbReference type="RefSeq" id="WP_150040836.1">
    <property type="nucleotide sequence ID" value="NZ_OW485601.1"/>
</dbReference>
<dbReference type="PANTHER" id="PTHR34136">
    <property type="match status" value="1"/>
</dbReference>
<reference evidence="3 4" key="1">
    <citation type="submission" date="2019-09" db="EMBL/GenBank/DDBJ databases">
        <title>Genome sequence of Rhodovastum atsumiense, a diverse member of the Acetobacteraceae family of non-sulfur purple photosynthetic bacteria.</title>
        <authorList>
            <person name="Meyer T."/>
            <person name="Kyndt J."/>
        </authorList>
    </citation>
    <scope>NUCLEOTIDE SEQUENCE [LARGE SCALE GENOMIC DNA]</scope>
    <source>
        <strain evidence="3 4">DSM 21279</strain>
    </source>
</reference>
<keyword evidence="2 3" id="KW-0808">Transferase</keyword>
<dbReference type="OrthoDB" id="9771846at2"/>
<dbReference type="PANTHER" id="PTHR34136:SF1">
    <property type="entry name" value="UDP-N-ACETYL-D-MANNOSAMINURONIC ACID TRANSFERASE"/>
    <property type="match status" value="1"/>
</dbReference>
<dbReference type="GO" id="GO:0016758">
    <property type="term" value="F:hexosyltransferase activity"/>
    <property type="evidence" value="ECO:0007669"/>
    <property type="project" value="TreeGrafter"/>
</dbReference>
<name>A0A5M6IUP5_9PROT</name>
<evidence type="ECO:0000313" key="3">
    <source>
        <dbReference type="EMBL" id="KAA5612020.1"/>
    </source>
</evidence>
<dbReference type="InterPro" id="IPR004629">
    <property type="entry name" value="WecG_TagA_CpsF"/>
</dbReference>
<evidence type="ECO:0000313" key="4">
    <source>
        <dbReference type="Proteomes" id="UP000325255"/>
    </source>
</evidence>
<keyword evidence="4" id="KW-1185">Reference proteome</keyword>
<dbReference type="EMBL" id="VWPK01000015">
    <property type="protein sequence ID" value="KAA5612020.1"/>
    <property type="molecule type" value="Genomic_DNA"/>
</dbReference>
<sequence length="255" mass="27320">MPSVDAMRTVRLLGLDFADLPTEAAARHLAARPPQAPFGYVVTPNADHLVRLARQPALAPLYHGALLCLLDSRVVGGAARLLGLPCPAVAPGSDLTALLLQQHLHPGERITIVGLAPHHLPALVARCGLAPPAHFDPPMGFDRDAGAFRETVQFVLDHPARLVLLAVGSPRQEKLAAAIHATGRAQGLGLCVGASLEFLAGAVPRAPGFMQRHGLEWLHRLASDPRRLAGRYLRDNPPVFALLLRERLRLQSENG</sequence>
<comment type="caution">
    <text evidence="3">The sequence shown here is derived from an EMBL/GenBank/DDBJ whole genome shotgun (WGS) entry which is preliminary data.</text>
</comment>
<accession>A0A5M6IUP5</accession>
<dbReference type="Proteomes" id="UP000325255">
    <property type="component" value="Unassembled WGS sequence"/>
</dbReference>
<dbReference type="CDD" id="cd06533">
    <property type="entry name" value="Glyco_transf_WecG_TagA"/>
    <property type="match status" value="1"/>
</dbReference>
<keyword evidence="1" id="KW-0328">Glycosyltransferase</keyword>